<reference evidence="1" key="1">
    <citation type="submission" date="2023-03" db="EMBL/GenBank/DDBJ databases">
        <title>Massive genome expansion in bonnet fungi (Mycena s.s.) driven by repeated elements and novel gene families across ecological guilds.</title>
        <authorList>
            <consortium name="Lawrence Berkeley National Laboratory"/>
            <person name="Harder C.B."/>
            <person name="Miyauchi S."/>
            <person name="Viragh M."/>
            <person name="Kuo A."/>
            <person name="Thoen E."/>
            <person name="Andreopoulos B."/>
            <person name="Lu D."/>
            <person name="Skrede I."/>
            <person name="Drula E."/>
            <person name="Henrissat B."/>
            <person name="Morin E."/>
            <person name="Kohler A."/>
            <person name="Barry K."/>
            <person name="LaButti K."/>
            <person name="Morin E."/>
            <person name="Salamov A."/>
            <person name="Lipzen A."/>
            <person name="Mereny Z."/>
            <person name="Hegedus B."/>
            <person name="Baldrian P."/>
            <person name="Stursova M."/>
            <person name="Weitz H."/>
            <person name="Taylor A."/>
            <person name="Grigoriev I.V."/>
            <person name="Nagy L.G."/>
            <person name="Martin F."/>
            <person name="Kauserud H."/>
        </authorList>
    </citation>
    <scope>NUCLEOTIDE SEQUENCE</scope>
    <source>
        <strain evidence="1">9284</strain>
    </source>
</reference>
<evidence type="ECO:0000313" key="1">
    <source>
        <dbReference type="EMBL" id="KAJ7638962.1"/>
    </source>
</evidence>
<sequence>MLSSTFLFRAWAALTTRAKRLATHPSPIKRFRVGWWSVSLASGAASSECKFYTSKPISAICFSISLFCCSVGSNHTRSFFFKPWSNARNCSRCGAAAASIMALSQSRGRETMASCSRVMRSCRC</sequence>
<dbReference type="EMBL" id="JARKIF010000005">
    <property type="protein sequence ID" value="KAJ7638962.1"/>
    <property type="molecule type" value="Genomic_DNA"/>
</dbReference>
<keyword evidence="2" id="KW-1185">Reference proteome</keyword>
<gene>
    <name evidence="1" type="ORF">FB45DRAFT_904373</name>
</gene>
<dbReference type="AlphaFoldDB" id="A0AAD7C560"/>
<protein>
    <submittedName>
        <fullName evidence="1">Uncharacterized protein</fullName>
    </submittedName>
</protein>
<comment type="caution">
    <text evidence="1">The sequence shown here is derived from an EMBL/GenBank/DDBJ whole genome shotgun (WGS) entry which is preliminary data.</text>
</comment>
<accession>A0AAD7C560</accession>
<name>A0AAD7C560_9AGAR</name>
<dbReference type="Proteomes" id="UP001221142">
    <property type="component" value="Unassembled WGS sequence"/>
</dbReference>
<evidence type="ECO:0000313" key="2">
    <source>
        <dbReference type="Proteomes" id="UP001221142"/>
    </source>
</evidence>
<organism evidence="1 2">
    <name type="scientific">Roridomyces roridus</name>
    <dbReference type="NCBI Taxonomy" id="1738132"/>
    <lineage>
        <taxon>Eukaryota</taxon>
        <taxon>Fungi</taxon>
        <taxon>Dikarya</taxon>
        <taxon>Basidiomycota</taxon>
        <taxon>Agaricomycotina</taxon>
        <taxon>Agaricomycetes</taxon>
        <taxon>Agaricomycetidae</taxon>
        <taxon>Agaricales</taxon>
        <taxon>Marasmiineae</taxon>
        <taxon>Mycenaceae</taxon>
        <taxon>Roridomyces</taxon>
    </lineage>
</organism>
<proteinExistence type="predicted"/>